<accession>A0A8S2ML21</accession>
<dbReference type="AlphaFoldDB" id="A0A8S2ML21"/>
<organism evidence="2 3">
    <name type="scientific">Rotaria magnacalcarata</name>
    <dbReference type="NCBI Taxonomy" id="392030"/>
    <lineage>
        <taxon>Eukaryota</taxon>
        <taxon>Metazoa</taxon>
        <taxon>Spiralia</taxon>
        <taxon>Gnathifera</taxon>
        <taxon>Rotifera</taxon>
        <taxon>Eurotatoria</taxon>
        <taxon>Bdelloidea</taxon>
        <taxon>Philodinida</taxon>
        <taxon>Philodinidae</taxon>
        <taxon>Rotaria</taxon>
    </lineage>
</organism>
<evidence type="ECO:0000313" key="3">
    <source>
        <dbReference type="Proteomes" id="UP000681720"/>
    </source>
</evidence>
<feature type="non-terminal residue" evidence="2">
    <location>
        <position position="1"/>
    </location>
</feature>
<feature type="region of interest" description="Disordered" evidence="1">
    <location>
        <begin position="94"/>
        <end position="114"/>
    </location>
</feature>
<comment type="caution">
    <text evidence="2">The sequence shown here is derived from an EMBL/GenBank/DDBJ whole genome shotgun (WGS) entry which is preliminary data.</text>
</comment>
<proteinExistence type="predicted"/>
<dbReference type="EMBL" id="CAJOBJ010003379">
    <property type="protein sequence ID" value="CAF3963340.1"/>
    <property type="molecule type" value="Genomic_DNA"/>
</dbReference>
<gene>
    <name evidence="2" type="ORF">GIL414_LOCUS9749</name>
</gene>
<feature type="region of interest" description="Disordered" evidence="1">
    <location>
        <begin position="129"/>
        <end position="148"/>
    </location>
</feature>
<reference evidence="2" key="1">
    <citation type="submission" date="2021-02" db="EMBL/GenBank/DDBJ databases">
        <authorList>
            <person name="Nowell W R."/>
        </authorList>
    </citation>
    <scope>NUCLEOTIDE SEQUENCE</scope>
</reference>
<sequence length="148" mass="16784">LNNVNTQAAEQCFSWLKRYASIISALGHRSAPIFLLMLFHTANLARCHIKPTKLFDIASRCETIQDVSLSHSKRIIEPKNIPAQENINMANDKATPVLPNERKRKNQNISSLEPTNTDWKSQVALIRKNHNLANNRREKTSDAAQATR</sequence>
<name>A0A8S2ML21_9BILA</name>
<protein>
    <submittedName>
        <fullName evidence="2">Uncharacterized protein</fullName>
    </submittedName>
</protein>
<dbReference type="Proteomes" id="UP000681720">
    <property type="component" value="Unassembled WGS sequence"/>
</dbReference>
<evidence type="ECO:0000256" key="1">
    <source>
        <dbReference type="SAM" id="MobiDB-lite"/>
    </source>
</evidence>
<evidence type="ECO:0000313" key="2">
    <source>
        <dbReference type="EMBL" id="CAF3963340.1"/>
    </source>
</evidence>